<dbReference type="Pfam" id="PF04607">
    <property type="entry name" value="RelA_SpoT"/>
    <property type="match status" value="1"/>
</dbReference>
<comment type="pathway">
    <text evidence="1">Purine metabolism; ppGpp biosynthesis; ppGpp from GTP: step 1/2.</text>
</comment>
<dbReference type="RefSeq" id="WP_380427961.1">
    <property type="nucleotide sequence ID" value="NZ_JBHRZV010000052.1"/>
</dbReference>
<name>A0ABV8CYU1_9STRE</name>
<dbReference type="Proteomes" id="UP001595807">
    <property type="component" value="Unassembled WGS sequence"/>
</dbReference>
<dbReference type="InterPro" id="IPR007685">
    <property type="entry name" value="RelA_SpoT"/>
</dbReference>
<evidence type="ECO:0000256" key="1">
    <source>
        <dbReference type="ARBA" id="ARBA00004976"/>
    </source>
</evidence>
<dbReference type="SUPFAM" id="SSF81301">
    <property type="entry name" value="Nucleotidyltransferase"/>
    <property type="match status" value="1"/>
</dbReference>
<sequence>MPMEWEEFLDPYIQAVGELKIKLRGIRKQFRKQNRHSPIEFVTGRVKPIESIQEKMKLRAIKEENLAQDMQDIAGLRVMVQFVDDVEEVLELLRSRTDMQVVHERDYITYMKDSGYRSYHVVVEYPVETIKGRKVVLAEIQIRTLAMNFWATIEHSLNYKYRGEFPEEIKKRLEITAKIAQQLDEEMGKIRDDIQEAQLLFDPQSRKLSDGVGNSDDADEFYR</sequence>
<evidence type="ECO:0000313" key="3">
    <source>
        <dbReference type="EMBL" id="MFC3928958.1"/>
    </source>
</evidence>
<feature type="domain" description="RelA/SpoT" evidence="2">
    <location>
        <begin position="44"/>
        <end position="165"/>
    </location>
</feature>
<dbReference type="PANTHER" id="PTHR47837:SF1">
    <property type="entry name" value="GTP PYROPHOSPHOKINASE YJBM"/>
    <property type="match status" value="1"/>
</dbReference>
<dbReference type="InterPro" id="IPR043519">
    <property type="entry name" value="NT_sf"/>
</dbReference>
<dbReference type="EMBL" id="JBHRZV010000052">
    <property type="protein sequence ID" value="MFC3928958.1"/>
    <property type="molecule type" value="Genomic_DNA"/>
</dbReference>
<dbReference type="PANTHER" id="PTHR47837">
    <property type="entry name" value="GTP PYROPHOSPHOKINASE YJBM"/>
    <property type="match status" value="1"/>
</dbReference>
<accession>A0ABV8CYU1</accession>
<gene>
    <name evidence="3" type="ORF">ACFORF_10385</name>
</gene>
<evidence type="ECO:0000259" key="2">
    <source>
        <dbReference type="SMART" id="SM00954"/>
    </source>
</evidence>
<dbReference type="Gene3D" id="3.30.460.10">
    <property type="entry name" value="Beta Polymerase, domain 2"/>
    <property type="match status" value="1"/>
</dbReference>
<dbReference type="SMART" id="SM00954">
    <property type="entry name" value="RelA_SpoT"/>
    <property type="match status" value="1"/>
</dbReference>
<organism evidence="3 4">
    <name type="scientific">Streptococcus caprae</name>
    <dbReference type="NCBI Taxonomy" id="1640501"/>
    <lineage>
        <taxon>Bacteria</taxon>
        <taxon>Bacillati</taxon>
        <taxon>Bacillota</taxon>
        <taxon>Bacilli</taxon>
        <taxon>Lactobacillales</taxon>
        <taxon>Streptococcaceae</taxon>
        <taxon>Streptococcus</taxon>
    </lineage>
</organism>
<keyword evidence="4" id="KW-1185">Reference proteome</keyword>
<protein>
    <submittedName>
        <fullName evidence="3">GTP pyrophosphokinase family protein</fullName>
    </submittedName>
</protein>
<dbReference type="CDD" id="cd05399">
    <property type="entry name" value="NT_Rel-Spo_like"/>
    <property type="match status" value="1"/>
</dbReference>
<dbReference type="Gene3D" id="1.10.287.860">
    <property type="entry name" value="Nucleotidyltransferase"/>
    <property type="match status" value="1"/>
</dbReference>
<reference evidence="4" key="1">
    <citation type="journal article" date="2019" name="Int. J. Syst. Evol. Microbiol.">
        <title>The Global Catalogue of Microorganisms (GCM) 10K type strain sequencing project: providing services to taxonomists for standard genome sequencing and annotation.</title>
        <authorList>
            <consortium name="The Broad Institute Genomics Platform"/>
            <consortium name="The Broad Institute Genome Sequencing Center for Infectious Disease"/>
            <person name="Wu L."/>
            <person name="Ma J."/>
        </authorList>
    </citation>
    <scope>NUCLEOTIDE SEQUENCE [LARGE SCALE GENOMIC DNA]</scope>
    <source>
        <strain evidence="4">CCUG 67170</strain>
    </source>
</reference>
<comment type="caution">
    <text evidence="3">The sequence shown here is derived from an EMBL/GenBank/DDBJ whole genome shotgun (WGS) entry which is preliminary data.</text>
</comment>
<dbReference type="InterPro" id="IPR052366">
    <property type="entry name" value="GTP_Pyrophosphokinase"/>
</dbReference>
<evidence type="ECO:0000313" key="4">
    <source>
        <dbReference type="Proteomes" id="UP001595807"/>
    </source>
</evidence>
<proteinExistence type="predicted"/>